<dbReference type="Proteomes" id="UP001311799">
    <property type="component" value="Unassembled WGS sequence"/>
</dbReference>
<evidence type="ECO:0000256" key="4">
    <source>
        <dbReference type="ARBA" id="ARBA00022692"/>
    </source>
</evidence>
<sequence length="446" mass="50197">MKEETQSSSFLNMPNLQSVLNAGIYIPKNEKIYARFVFIVFGIASLFMWNIYLSCCGILNGKLFPNMGFIQYVQTSYMTSVFIGNLTMALGLTHIFDPHHCTVLFNCIGAIQSSVICICIWYLHGTLQGCFLNVVIAGLIAFSCAILIPETFTLAAIMPESFCSDVSLGQSYSGAVTFVLASILEYLLPHDVDGRKTLVVIMFGISAVISLLAAFLAQSLTRSPWSYSAIDDIRRNSNRSTLCTINNYRNDSQFSCEDSLLSISIDTESNFEIKNTNMEVTRQIWPQLYNIFISFMVTLAVFPTICTEWVSNLPDSSSNILMIALVGMFHLGDMIGRHLPRFGFVVPPSLLWIFTTSRLAFIPLYSMIKQASPDSLLASVWTKLFVQFFLAFTNGFFAYLAFIYGPETVYFRYNKEKASFLLSIYNVAGMTAGSWLMNFLIWIKYF</sequence>
<reference evidence="8 9" key="1">
    <citation type="submission" date="2023-10" db="EMBL/GenBank/DDBJ databases">
        <title>Comparative genomics analysis reveals potential genetic determinants of host preference in Cryptosporidium xiaoi.</title>
        <authorList>
            <person name="Xiao L."/>
            <person name="Li J."/>
        </authorList>
    </citation>
    <scope>NUCLEOTIDE SEQUENCE [LARGE SCALE GENOMIC DNA]</scope>
    <source>
        <strain evidence="8 9">52996</strain>
    </source>
</reference>
<comment type="caution">
    <text evidence="8">The sequence shown here is derived from an EMBL/GenBank/DDBJ whole genome shotgun (WGS) entry which is preliminary data.</text>
</comment>
<feature type="transmembrane region" description="Helical" evidence="7">
    <location>
        <begin position="197"/>
        <end position="217"/>
    </location>
</feature>
<evidence type="ECO:0000256" key="5">
    <source>
        <dbReference type="ARBA" id="ARBA00022989"/>
    </source>
</evidence>
<evidence type="ECO:0000313" key="9">
    <source>
        <dbReference type="Proteomes" id="UP001311799"/>
    </source>
</evidence>
<dbReference type="GO" id="GO:0005886">
    <property type="term" value="C:plasma membrane"/>
    <property type="evidence" value="ECO:0007669"/>
    <property type="project" value="TreeGrafter"/>
</dbReference>
<dbReference type="AlphaFoldDB" id="A0AAV9XUP4"/>
<evidence type="ECO:0000256" key="7">
    <source>
        <dbReference type="SAM" id="Phobius"/>
    </source>
</evidence>
<evidence type="ECO:0000256" key="3">
    <source>
        <dbReference type="ARBA" id="ARBA00022448"/>
    </source>
</evidence>
<dbReference type="PRINTS" id="PR01130">
    <property type="entry name" value="DERENTRNSPRT"/>
</dbReference>
<feature type="transmembrane region" description="Helical" evidence="7">
    <location>
        <begin position="319"/>
        <end position="337"/>
    </location>
</feature>
<evidence type="ECO:0000256" key="2">
    <source>
        <dbReference type="ARBA" id="ARBA00007965"/>
    </source>
</evidence>
<evidence type="ECO:0000313" key="8">
    <source>
        <dbReference type="EMBL" id="KAK6588473.1"/>
    </source>
</evidence>
<evidence type="ECO:0008006" key="10">
    <source>
        <dbReference type="Google" id="ProtNLM"/>
    </source>
</evidence>
<feature type="transmembrane region" description="Helical" evidence="7">
    <location>
        <begin position="130"/>
        <end position="148"/>
    </location>
</feature>
<organism evidence="8 9">
    <name type="scientific">Cryptosporidium xiaoi</name>
    <dbReference type="NCBI Taxonomy" id="659607"/>
    <lineage>
        <taxon>Eukaryota</taxon>
        <taxon>Sar</taxon>
        <taxon>Alveolata</taxon>
        <taxon>Apicomplexa</taxon>
        <taxon>Conoidasida</taxon>
        <taxon>Coccidia</taxon>
        <taxon>Eucoccidiorida</taxon>
        <taxon>Eimeriorina</taxon>
        <taxon>Cryptosporidiidae</taxon>
        <taxon>Cryptosporidium</taxon>
    </lineage>
</organism>
<dbReference type="EMBL" id="JAWDEY010000032">
    <property type="protein sequence ID" value="KAK6588473.1"/>
    <property type="molecule type" value="Genomic_DNA"/>
</dbReference>
<accession>A0AAV9XUP4</accession>
<proteinExistence type="inferred from homology"/>
<dbReference type="SUPFAM" id="SSF103473">
    <property type="entry name" value="MFS general substrate transporter"/>
    <property type="match status" value="1"/>
</dbReference>
<feature type="transmembrane region" description="Helical" evidence="7">
    <location>
        <begin position="76"/>
        <end position="96"/>
    </location>
</feature>
<keyword evidence="4 7" id="KW-0812">Transmembrane</keyword>
<dbReference type="PANTHER" id="PTHR10332:SF10">
    <property type="entry name" value="EQUILIBRATIVE NUCLEOSIDE TRANSPORTER 4"/>
    <property type="match status" value="1"/>
</dbReference>
<keyword evidence="9" id="KW-1185">Reference proteome</keyword>
<feature type="transmembrane region" description="Helical" evidence="7">
    <location>
        <begin position="288"/>
        <end position="307"/>
    </location>
</feature>
<keyword evidence="3" id="KW-0813">Transport</keyword>
<feature type="transmembrane region" description="Helical" evidence="7">
    <location>
        <begin position="424"/>
        <end position="443"/>
    </location>
</feature>
<feature type="transmembrane region" description="Helical" evidence="7">
    <location>
        <begin position="380"/>
        <end position="404"/>
    </location>
</feature>
<dbReference type="Pfam" id="PF01733">
    <property type="entry name" value="Nucleoside_tran"/>
    <property type="match status" value="1"/>
</dbReference>
<feature type="transmembrane region" description="Helical" evidence="7">
    <location>
        <begin position="168"/>
        <end position="188"/>
    </location>
</feature>
<dbReference type="InterPro" id="IPR036259">
    <property type="entry name" value="MFS_trans_sf"/>
</dbReference>
<dbReference type="GO" id="GO:0005337">
    <property type="term" value="F:nucleoside transmembrane transporter activity"/>
    <property type="evidence" value="ECO:0007669"/>
    <property type="project" value="InterPro"/>
</dbReference>
<feature type="transmembrane region" description="Helical" evidence="7">
    <location>
        <begin position="32"/>
        <end position="55"/>
    </location>
</feature>
<evidence type="ECO:0000256" key="1">
    <source>
        <dbReference type="ARBA" id="ARBA00004141"/>
    </source>
</evidence>
<comment type="subcellular location">
    <subcellularLocation>
        <location evidence="1">Membrane</location>
        <topology evidence="1">Multi-pass membrane protein</topology>
    </subcellularLocation>
</comment>
<gene>
    <name evidence="8" type="ORF">RS030_4574</name>
</gene>
<comment type="similarity">
    <text evidence="2">Belongs to the SLC29A/ENT transporter (TC 2.A.57) family.</text>
</comment>
<keyword evidence="6 7" id="KW-0472">Membrane</keyword>
<dbReference type="PANTHER" id="PTHR10332">
    <property type="entry name" value="EQUILIBRATIVE NUCLEOSIDE TRANSPORTER"/>
    <property type="match status" value="1"/>
</dbReference>
<feature type="transmembrane region" description="Helical" evidence="7">
    <location>
        <begin position="102"/>
        <end position="123"/>
    </location>
</feature>
<dbReference type="InterPro" id="IPR002259">
    <property type="entry name" value="Eqnu_transpt"/>
</dbReference>
<protein>
    <recommendedName>
        <fullName evidence="10">Nucleoside transporter family protein</fullName>
    </recommendedName>
</protein>
<name>A0AAV9XUP4_9CRYT</name>
<keyword evidence="5 7" id="KW-1133">Transmembrane helix</keyword>
<feature type="transmembrane region" description="Helical" evidence="7">
    <location>
        <begin position="349"/>
        <end position="368"/>
    </location>
</feature>
<evidence type="ECO:0000256" key="6">
    <source>
        <dbReference type="ARBA" id="ARBA00023136"/>
    </source>
</evidence>